<sequence>MDNGAVMLAAAVTKVKNGKALVPAVNAYGGRVKLPGRKELGVWIPVDADMRVLEMNGDLDQETLLSWMSELGDTATPLEDEKQVNVGADGPHCYAPTES</sequence>
<dbReference type="OrthoDB" id="122579at2759"/>
<evidence type="ECO:0000256" key="1">
    <source>
        <dbReference type="SAM" id="MobiDB-lite"/>
    </source>
</evidence>
<dbReference type="AlphaFoldDB" id="A0A225VAW5"/>
<organism evidence="2 3">
    <name type="scientific">Phytophthora megakarya</name>
    <dbReference type="NCBI Taxonomy" id="4795"/>
    <lineage>
        <taxon>Eukaryota</taxon>
        <taxon>Sar</taxon>
        <taxon>Stramenopiles</taxon>
        <taxon>Oomycota</taxon>
        <taxon>Peronosporomycetes</taxon>
        <taxon>Peronosporales</taxon>
        <taxon>Peronosporaceae</taxon>
        <taxon>Phytophthora</taxon>
    </lineage>
</organism>
<comment type="caution">
    <text evidence="2">The sequence shown here is derived from an EMBL/GenBank/DDBJ whole genome shotgun (WGS) entry which is preliminary data.</text>
</comment>
<proteinExistence type="predicted"/>
<protein>
    <submittedName>
        <fullName evidence="2">Uncharacterized protein</fullName>
    </submittedName>
</protein>
<accession>A0A225VAW5</accession>
<evidence type="ECO:0000313" key="2">
    <source>
        <dbReference type="EMBL" id="OWZ02523.1"/>
    </source>
</evidence>
<name>A0A225VAW5_9STRA</name>
<keyword evidence="3" id="KW-1185">Reference proteome</keyword>
<dbReference type="EMBL" id="NBNE01006111">
    <property type="protein sequence ID" value="OWZ02523.1"/>
    <property type="molecule type" value="Genomic_DNA"/>
</dbReference>
<reference evidence="3" key="1">
    <citation type="submission" date="2017-03" db="EMBL/GenBank/DDBJ databases">
        <title>Phytopthora megakarya and P. palmivora, two closely related causual agents of cacao black pod achieved similar genome size and gene model numbers by different mechanisms.</title>
        <authorList>
            <person name="Ali S."/>
            <person name="Shao J."/>
            <person name="Larry D.J."/>
            <person name="Kronmiller B."/>
            <person name="Shen D."/>
            <person name="Strem M.D."/>
            <person name="Melnick R.L."/>
            <person name="Guiltinan M.J."/>
            <person name="Tyler B.M."/>
            <person name="Meinhardt L.W."/>
            <person name="Bailey B.A."/>
        </authorList>
    </citation>
    <scope>NUCLEOTIDE SEQUENCE [LARGE SCALE GENOMIC DNA]</scope>
    <source>
        <strain evidence="3">zdho120</strain>
    </source>
</reference>
<evidence type="ECO:0000313" key="3">
    <source>
        <dbReference type="Proteomes" id="UP000198211"/>
    </source>
</evidence>
<gene>
    <name evidence="2" type="ORF">PHMEG_00025903</name>
</gene>
<feature type="region of interest" description="Disordered" evidence="1">
    <location>
        <begin position="76"/>
        <end position="99"/>
    </location>
</feature>
<dbReference type="Proteomes" id="UP000198211">
    <property type="component" value="Unassembled WGS sequence"/>
</dbReference>